<dbReference type="PROSITE" id="PS00866">
    <property type="entry name" value="CPSASE_1"/>
    <property type="match status" value="1"/>
</dbReference>
<dbReference type="Gene3D" id="3.30.470.20">
    <property type="entry name" value="ATP-grasp fold, B domain"/>
    <property type="match status" value="1"/>
</dbReference>
<evidence type="ECO:0000256" key="9">
    <source>
        <dbReference type="ARBA" id="ARBA00023316"/>
    </source>
</evidence>
<evidence type="ECO:0000256" key="3">
    <source>
        <dbReference type="ARBA" id="ARBA00022490"/>
    </source>
</evidence>
<evidence type="ECO:0000256" key="2">
    <source>
        <dbReference type="ARBA" id="ARBA00010871"/>
    </source>
</evidence>
<keyword evidence="6 10" id="KW-0067">ATP-binding</keyword>
<dbReference type="Proteomes" id="UP000322976">
    <property type="component" value="Unassembled WGS sequence"/>
</dbReference>
<evidence type="ECO:0000256" key="10">
    <source>
        <dbReference type="PROSITE-ProRule" id="PRU00409"/>
    </source>
</evidence>
<dbReference type="InterPro" id="IPR013815">
    <property type="entry name" value="ATP_grasp_subdomain_1"/>
</dbReference>
<keyword evidence="13" id="KW-1185">Reference proteome</keyword>
<evidence type="ECO:0000256" key="1">
    <source>
        <dbReference type="ARBA" id="ARBA00004496"/>
    </source>
</evidence>
<dbReference type="GO" id="GO:0005524">
    <property type="term" value="F:ATP binding"/>
    <property type="evidence" value="ECO:0007669"/>
    <property type="project" value="UniProtKB-UniRule"/>
</dbReference>
<dbReference type="GO" id="GO:0046872">
    <property type="term" value="F:metal ion binding"/>
    <property type="evidence" value="ECO:0007669"/>
    <property type="project" value="InterPro"/>
</dbReference>
<protein>
    <submittedName>
        <fullName evidence="12">ATP-grasp domain-containing protein</fullName>
    </submittedName>
</protein>
<keyword evidence="9" id="KW-0961">Cell wall biogenesis/degradation</keyword>
<evidence type="ECO:0000313" key="12">
    <source>
        <dbReference type="EMBL" id="TZE82530.1"/>
    </source>
</evidence>
<dbReference type="GO" id="GO:0009252">
    <property type="term" value="P:peptidoglycan biosynthetic process"/>
    <property type="evidence" value="ECO:0007669"/>
    <property type="project" value="UniProtKB-KW"/>
</dbReference>
<dbReference type="PANTHER" id="PTHR23132:SF23">
    <property type="entry name" value="D-ALANINE--D-ALANINE LIGASE B"/>
    <property type="match status" value="1"/>
</dbReference>
<keyword evidence="8" id="KW-0573">Peptidoglycan synthesis</keyword>
<dbReference type="Pfam" id="PF07478">
    <property type="entry name" value="Dala_Dala_lig_C"/>
    <property type="match status" value="1"/>
</dbReference>
<dbReference type="InterPro" id="IPR011095">
    <property type="entry name" value="Dala_Dala_lig_C"/>
</dbReference>
<dbReference type="SUPFAM" id="SSF56059">
    <property type="entry name" value="Glutathione synthetase ATP-binding domain-like"/>
    <property type="match status" value="1"/>
</dbReference>
<keyword evidence="4" id="KW-0436">Ligase</keyword>
<dbReference type="PANTHER" id="PTHR23132">
    <property type="entry name" value="D-ALANINE--D-ALANINE LIGASE"/>
    <property type="match status" value="1"/>
</dbReference>
<keyword evidence="5 10" id="KW-0547">Nucleotide-binding</keyword>
<name>A0A5D8QD08_9THEO</name>
<feature type="domain" description="ATP-grasp" evidence="11">
    <location>
        <begin position="110"/>
        <end position="318"/>
    </location>
</feature>
<evidence type="ECO:0000256" key="7">
    <source>
        <dbReference type="ARBA" id="ARBA00022960"/>
    </source>
</evidence>
<dbReference type="GO" id="GO:0071555">
    <property type="term" value="P:cell wall organization"/>
    <property type="evidence" value="ECO:0007669"/>
    <property type="project" value="UniProtKB-KW"/>
</dbReference>
<dbReference type="Gene3D" id="3.30.1490.20">
    <property type="entry name" value="ATP-grasp fold, A domain"/>
    <property type="match status" value="1"/>
</dbReference>
<dbReference type="EMBL" id="VTPS01000005">
    <property type="protein sequence ID" value="TZE82530.1"/>
    <property type="molecule type" value="Genomic_DNA"/>
</dbReference>
<dbReference type="PROSITE" id="PS50975">
    <property type="entry name" value="ATP_GRASP"/>
    <property type="match status" value="1"/>
</dbReference>
<evidence type="ECO:0000256" key="8">
    <source>
        <dbReference type="ARBA" id="ARBA00022984"/>
    </source>
</evidence>
<evidence type="ECO:0000256" key="6">
    <source>
        <dbReference type="ARBA" id="ARBA00022840"/>
    </source>
</evidence>
<gene>
    <name evidence="12" type="ORF">FWJ32_04420</name>
</gene>
<accession>A0A5D8QD08</accession>
<dbReference type="AlphaFoldDB" id="A0A5D8QD08"/>
<dbReference type="Gene3D" id="3.40.50.20">
    <property type="match status" value="1"/>
</dbReference>
<keyword evidence="7" id="KW-0133">Cell shape</keyword>
<evidence type="ECO:0000259" key="11">
    <source>
        <dbReference type="PROSITE" id="PS50975"/>
    </source>
</evidence>
<dbReference type="GO" id="GO:0005737">
    <property type="term" value="C:cytoplasm"/>
    <property type="evidence" value="ECO:0007669"/>
    <property type="project" value="UniProtKB-SubCell"/>
</dbReference>
<keyword evidence="3" id="KW-0963">Cytoplasm</keyword>
<dbReference type="GO" id="GO:0008360">
    <property type="term" value="P:regulation of cell shape"/>
    <property type="evidence" value="ECO:0007669"/>
    <property type="project" value="UniProtKB-KW"/>
</dbReference>
<dbReference type="InterPro" id="IPR011761">
    <property type="entry name" value="ATP-grasp"/>
</dbReference>
<organism evidence="12 13">
    <name type="scientific">Calorimonas adulescens</name>
    <dbReference type="NCBI Taxonomy" id="2606906"/>
    <lineage>
        <taxon>Bacteria</taxon>
        <taxon>Bacillati</taxon>
        <taxon>Bacillota</taxon>
        <taxon>Clostridia</taxon>
        <taxon>Thermoanaerobacterales</taxon>
        <taxon>Thermoanaerobacteraceae</taxon>
        <taxon>Calorimonas</taxon>
    </lineage>
</organism>
<evidence type="ECO:0000313" key="13">
    <source>
        <dbReference type="Proteomes" id="UP000322976"/>
    </source>
</evidence>
<dbReference type="InterPro" id="IPR016185">
    <property type="entry name" value="PreATP-grasp_dom_sf"/>
</dbReference>
<dbReference type="SUPFAM" id="SSF52440">
    <property type="entry name" value="PreATP-grasp domain"/>
    <property type="match status" value="1"/>
</dbReference>
<sequence length="324" mass="36416">MKIAIVTDKQRSGLLTGEEGRHEDRQKRETVLNIKEVLSKRFECIDLIADDNIIARLREERVDMVFNLCNGIKGDCKLAQLPAMLEFAGIPYTGSSVMGHALSLNKGYACRVFQSMGIPTPNFISVYSVDELKTKNIQFPVLVKPSDEGSGRGIHQDSLVCDMDSLIKKVDRELNTYNPPVMVTDFIDGREFTVGVIGNGDEVEVLPIMEIGFDNLPQDMARFYSFEVKTYYGEKTTYTCPADIDNVLKERIEQTAILAYRTLSIRDYARIDMRVKDGVPYVLEINSLPGLWKGYSDLPKMAESSGLGYEGLIMKIVESALKRL</sequence>
<proteinExistence type="inferred from homology"/>
<comment type="similarity">
    <text evidence="2">Belongs to the D-alanine--D-alanine ligase family.</text>
</comment>
<dbReference type="GO" id="GO:0008716">
    <property type="term" value="F:D-alanine-D-alanine ligase activity"/>
    <property type="evidence" value="ECO:0007669"/>
    <property type="project" value="InterPro"/>
</dbReference>
<dbReference type="InterPro" id="IPR005479">
    <property type="entry name" value="CPAse_ATP-bd"/>
</dbReference>
<reference evidence="12 13" key="1">
    <citation type="submission" date="2019-08" db="EMBL/GenBank/DDBJ databases">
        <title>Calorimonas adulescens gen. nov., sp. nov., an anaerobic thermophilic bacterium from Sakhalin hot spring.</title>
        <authorList>
            <person name="Khomyakova M.A."/>
            <person name="Merkel A.Y."/>
            <person name="Novikov A."/>
            <person name="Bonch-Osmolovskaya E.A."/>
            <person name="Slobodkin A.I."/>
        </authorList>
    </citation>
    <scope>NUCLEOTIDE SEQUENCE [LARGE SCALE GENOMIC DNA]</scope>
    <source>
        <strain evidence="12 13">A05MB</strain>
    </source>
</reference>
<dbReference type="PROSITE" id="PS00844">
    <property type="entry name" value="DALA_DALA_LIGASE_2"/>
    <property type="match status" value="1"/>
</dbReference>
<comment type="subcellular location">
    <subcellularLocation>
        <location evidence="1">Cytoplasm</location>
    </subcellularLocation>
</comment>
<dbReference type="RefSeq" id="WP_149544769.1">
    <property type="nucleotide sequence ID" value="NZ_VTPS01000005.1"/>
</dbReference>
<evidence type="ECO:0000256" key="5">
    <source>
        <dbReference type="ARBA" id="ARBA00022741"/>
    </source>
</evidence>
<dbReference type="InterPro" id="IPR000291">
    <property type="entry name" value="D-Ala_lig_Van_CS"/>
</dbReference>
<evidence type="ECO:0000256" key="4">
    <source>
        <dbReference type="ARBA" id="ARBA00022598"/>
    </source>
</evidence>
<comment type="caution">
    <text evidence="12">The sequence shown here is derived from an EMBL/GenBank/DDBJ whole genome shotgun (WGS) entry which is preliminary data.</text>
</comment>